<dbReference type="PROSITE" id="PS50011">
    <property type="entry name" value="PROTEIN_KINASE_DOM"/>
    <property type="match status" value="1"/>
</dbReference>
<dbReference type="InterPro" id="IPR020635">
    <property type="entry name" value="Tyr_kinase_cat_dom"/>
</dbReference>
<dbReference type="InterPro" id="IPR001452">
    <property type="entry name" value="SH3_domain"/>
</dbReference>
<dbReference type="PRINTS" id="PR00452">
    <property type="entry name" value="SH3DOMAIN"/>
</dbReference>
<keyword evidence="8 11" id="KW-0727">SH2 domain</keyword>
<dbReference type="SUPFAM" id="SSF55550">
    <property type="entry name" value="SH2 domain"/>
    <property type="match status" value="1"/>
</dbReference>
<evidence type="ECO:0000313" key="19">
    <source>
        <dbReference type="EnsemblMetazoa" id="XP_038057521.1"/>
    </source>
</evidence>
<organism evidence="19 20">
    <name type="scientific">Patiria miniata</name>
    <name type="common">Bat star</name>
    <name type="synonym">Asterina miniata</name>
    <dbReference type="NCBI Taxonomy" id="46514"/>
    <lineage>
        <taxon>Eukaryota</taxon>
        <taxon>Metazoa</taxon>
        <taxon>Echinodermata</taxon>
        <taxon>Eleutherozoa</taxon>
        <taxon>Asterozoa</taxon>
        <taxon>Asteroidea</taxon>
        <taxon>Valvatacea</taxon>
        <taxon>Valvatida</taxon>
        <taxon>Asterinidae</taxon>
        <taxon>Patiria</taxon>
    </lineage>
</organism>
<dbReference type="Gene3D" id="2.30.30.40">
    <property type="entry name" value="SH3 Domains"/>
    <property type="match status" value="1"/>
</dbReference>
<dbReference type="InterPro" id="IPR017441">
    <property type="entry name" value="Protein_kinase_ATP_BS"/>
</dbReference>
<reference evidence="19" key="1">
    <citation type="submission" date="2022-11" db="UniProtKB">
        <authorList>
            <consortium name="EnsemblMetazoa"/>
        </authorList>
    </citation>
    <scope>IDENTIFICATION</scope>
</reference>
<dbReference type="PROSITE" id="PS00109">
    <property type="entry name" value="PROTEIN_KINASE_TYR"/>
    <property type="match status" value="1"/>
</dbReference>
<dbReference type="InterPro" id="IPR036028">
    <property type="entry name" value="SH3-like_dom_sf"/>
</dbReference>
<dbReference type="FunFam" id="1.10.510.10:FF:000553">
    <property type="entry name" value="Tyrosine-protein kinase"/>
    <property type="match status" value="1"/>
</dbReference>
<dbReference type="PRINTS" id="PR00401">
    <property type="entry name" value="SH2DOMAIN"/>
</dbReference>
<evidence type="ECO:0000256" key="11">
    <source>
        <dbReference type="PROSITE-ProRule" id="PRU00191"/>
    </source>
</evidence>
<dbReference type="PROSITE" id="PS50002">
    <property type="entry name" value="SH3"/>
    <property type="match status" value="1"/>
</dbReference>
<keyword evidence="4" id="KW-0449">Lipoprotein</keyword>
<sequence>MGCINSKEDGTSYRADTRNDSNDMGSPGMKITTPSPTIATGGVTDFRGNSQMFIPTPAQPKPSKPVLKYVAIYDYEARTGDDLSFLKGETLDITNNNDGDWWLARSTKTLQEGYVPSNYIAPVKSISAEEWYFGRIGRKEAEKKLVMPGVERGMFIVRDGEATPGTFSLSVRDYDPVKGDHVKHYKIRKLDNEAGFYIAMRSPFPVLAELVKHYQQVADGLCIKLTFPCPKENPNTVSLGRDAWEIPRTSLTLESKLGAGQFGEVWKGTWNGKTPVAIKTLKKGTMTPTAFLAEANIMKKLRHPKLCQLYAVCSDKEPIYIVAELMCNGSLLDFLKDGEGRNLKLPELVDMGAQIASGMAFLESMNYVHRDLAARNVLVGEGNIVKVADFGLARMIEDTEYTARQGAKFPIKWTAPEAAMYGRFTIKSDVWSFGVLLTELVTHGRIPYPGMMNMEVLDQVEHGYRMPKMANCPDTLYELMQKCWDKDPAARHTFEFLHSYLDDYFVATEPNYKEAE</sequence>
<feature type="compositionally biased region" description="Basic and acidic residues" evidence="15">
    <location>
        <begin position="1"/>
        <end position="21"/>
    </location>
</feature>
<evidence type="ECO:0000256" key="6">
    <source>
        <dbReference type="ARBA" id="ARBA00022777"/>
    </source>
</evidence>
<evidence type="ECO:0000256" key="5">
    <source>
        <dbReference type="ARBA" id="ARBA00022741"/>
    </source>
</evidence>
<dbReference type="CDD" id="cd11845">
    <property type="entry name" value="SH3_Src_like"/>
    <property type="match status" value="1"/>
</dbReference>
<dbReference type="InterPro" id="IPR008266">
    <property type="entry name" value="Tyr_kinase_AS"/>
</dbReference>
<dbReference type="PANTHER" id="PTHR24418">
    <property type="entry name" value="TYROSINE-PROTEIN KINASE"/>
    <property type="match status" value="1"/>
</dbReference>
<dbReference type="InterPro" id="IPR036860">
    <property type="entry name" value="SH2_dom_sf"/>
</dbReference>
<dbReference type="Pfam" id="PF00018">
    <property type="entry name" value="SH3_1"/>
    <property type="match status" value="1"/>
</dbReference>
<evidence type="ECO:0000259" key="17">
    <source>
        <dbReference type="PROSITE" id="PS50002"/>
    </source>
</evidence>
<dbReference type="InterPro" id="IPR050198">
    <property type="entry name" value="Non-receptor_tyrosine_kinases"/>
</dbReference>
<evidence type="ECO:0000256" key="1">
    <source>
        <dbReference type="ARBA" id="ARBA00022443"/>
    </source>
</evidence>
<comment type="catalytic activity">
    <reaction evidence="10 14">
        <text>L-tyrosyl-[protein] + ATP = O-phospho-L-tyrosyl-[protein] + ADP + H(+)</text>
        <dbReference type="Rhea" id="RHEA:10596"/>
        <dbReference type="Rhea" id="RHEA-COMP:10136"/>
        <dbReference type="Rhea" id="RHEA-COMP:20101"/>
        <dbReference type="ChEBI" id="CHEBI:15378"/>
        <dbReference type="ChEBI" id="CHEBI:30616"/>
        <dbReference type="ChEBI" id="CHEBI:46858"/>
        <dbReference type="ChEBI" id="CHEBI:61978"/>
        <dbReference type="ChEBI" id="CHEBI:456216"/>
        <dbReference type="EC" id="2.7.10.2"/>
    </reaction>
</comment>
<dbReference type="SUPFAM" id="SSF56112">
    <property type="entry name" value="Protein kinase-like (PK-like)"/>
    <property type="match status" value="1"/>
</dbReference>
<dbReference type="CDD" id="cd09933">
    <property type="entry name" value="SH2_Src_family"/>
    <property type="match status" value="1"/>
</dbReference>
<evidence type="ECO:0000256" key="10">
    <source>
        <dbReference type="ARBA" id="ARBA00051245"/>
    </source>
</evidence>
<feature type="domain" description="SH2" evidence="16">
    <location>
        <begin position="131"/>
        <end position="229"/>
    </location>
</feature>
<evidence type="ECO:0000256" key="13">
    <source>
        <dbReference type="PROSITE-ProRule" id="PRU10141"/>
    </source>
</evidence>
<dbReference type="CDD" id="cd05034">
    <property type="entry name" value="PTKc_Src_like"/>
    <property type="match status" value="1"/>
</dbReference>
<evidence type="ECO:0000256" key="9">
    <source>
        <dbReference type="ARBA" id="ARBA00023137"/>
    </source>
</evidence>
<dbReference type="GeneID" id="119729087"/>
<dbReference type="Gene3D" id="1.10.510.10">
    <property type="entry name" value="Transferase(Phosphotransferase) domain 1"/>
    <property type="match status" value="1"/>
</dbReference>
<dbReference type="Gene3D" id="3.30.200.20">
    <property type="entry name" value="Phosphorylase Kinase, domain 1"/>
    <property type="match status" value="1"/>
</dbReference>
<evidence type="ECO:0000256" key="7">
    <source>
        <dbReference type="ARBA" id="ARBA00022840"/>
    </source>
</evidence>
<keyword evidence="4" id="KW-0519">Myristate</keyword>
<feature type="domain" description="SH3" evidence="17">
    <location>
        <begin position="64"/>
        <end position="125"/>
    </location>
</feature>
<dbReference type="AlphaFoldDB" id="A0A914A2D1"/>
<keyword evidence="1 12" id="KW-0728">SH3 domain</keyword>
<evidence type="ECO:0000256" key="2">
    <source>
        <dbReference type="ARBA" id="ARBA00022553"/>
    </source>
</evidence>
<dbReference type="SMART" id="SM00326">
    <property type="entry name" value="SH3"/>
    <property type="match status" value="1"/>
</dbReference>
<name>A0A914A2D1_PATMI</name>
<dbReference type="FunFam" id="3.30.200.20:FF:000053">
    <property type="entry name" value="Tyrosine-protein kinase"/>
    <property type="match status" value="1"/>
</dbReference>
<dbReference type="OMA" id="NYIAPVK"/>
<evidence type="ECO:0000256" key="14">
    <source>
        <dbReference type="RuleBase" id="RU362096"/>
    </source>
</evidence>
<dbReference type="SMART" id="SM00252">
    <property type="entry name" value="SH2"/>
    <property type="match status" value="1"/>
</dbReference>
<dbReference type="SMART" id="SM00219">
    <property type="entry name" value="TyrKc"/>
    <property type="match status" value="1"/>
</dbReference>
<evidence type="ECO:0000259" key="16">
    <source>
        <dbReference type="PROSITE" id="PS50001"/>
    </source>
</evidence>
<dbReference type="Gene3D" id="3.30.505.10">
    <property type="entry name" value="SH2 domain"/>
    <property type="match status" value="1"/>
</dbReference>
<dbReference type="InterPro" id="IPR000719">
    <property type="entry name" value="Prot_kinase_dom"/>
</dbReference>
<keyword evidence="9 14" id="KW-0829">Tyrosine-protein kinase</keyword>
<dbReference type="OrthoDB" id="4062651at2759"/>
<comment type="similarity">
    <text evidence="14">Belongs to the protein kinase superfamily. Tyr protein kinase family.</text>
</comment>
<dbReference type="RefSeq" id="XP_038057521.1">
    <property type="nucleotide sequence ID" value="XM_038201593.1"/>
</dbReference>
<feature type="binding site" evidence="13">
    <location>
        <position position="279"/>
    </location>
    <ligand>
        <name>ATP</name>
        <dbReference type="ChEBI" id="CHEBI:30616"/>
    </ligand>
</feature>
<accession>A0A914A2D1</accession>
<dbReference type="InterPro" id="IPR001245">
    <property type="entry name" value="Ser-Thr/Tyr_kinase_cat_dom"/>
</dbReference>
<dbReference type="PROSITE" id="PS50001">
    <property type="entry name" value="SH2"/>
    <property type="match status" value="1"/>
</dbReference>
<feature type="region of interest" description="Disordered" evidence="15">
    <location>
        <begin position="1"/>
        <end position="37"/>
    </location>
</feature>
<dbReference type="Pfam" id="PF07714">
    <property type="entry name" value="PK_Tyr_Ser-Thr"/>
    <property type="match status" value="1"/>
</dbReference>
<evidence type="ECO:0000256" key="8">
    <source>
        <dbReference type="ARBA" id="ARBA00022999"/>
    </source>
</evidence>
<protein>
    <recommendedName>
        <fullName evidence="14">Tyrosine-protein kinase</fullName>
        <ecNumber evidence="14">2.7.10.2</ecNumber>
    </recommendedName>
</protein>
<dbReference type="Pfam" id="PF00017">
    <property type="entry name" value="SH2"/>
    <property type="match status" value="1"/>
</dbReference>
<evidence type="ECO:0000313" key="20">
    <source>
        <dbReference type="Proteomes" id="UP000887568"/>
    </source>
</evidence>
<dbReference type="EC" id="2.7.10.2" evidence="14"/>
<evidence type="ECO:0000256" key="4">
    <source>
        <dbReference type="ARBA" id="ARBA00022707"/>
    </source>
</evidence>
<keyword evidence="2" id="KW-0597">Phosphoprotein</keyword>
<dbReference type="SUPFAM" id="SSF50044">
    <property type="entry name" value="SH3-domain"/>
    <property type="match status" value="1"/>
</dbReference>
<keyword evidence="20" id="KW-1185">Reference proteome</keyword>
<evidence type="ECO:0000256" key="15">
    <source>
        <dbReference type="SAM" id="MobiDB-lite"/>
    </source>
</evidence>
<keyword evidence="7 13" id="KW-0067">ATP-binding</keyword>
<dbReference type="InterPro" id="IPR000980">
    <property type="entry name" value="SH2"/>
</dbReference>
<dbReference type="PROSITE" id="PS00107">
    <property type="entry name" value="PROTEIN_KINASE_ATP"/>
    <property type="match status" value="1"/>
</dbReference>
<evidence type="ECO:0000256" key="3">
    <source>
        <dbReference type="ARBA" id="ARBA00022679"/>
    </source>
</evidence>
<dbReference type="PRINTS" id="PR00109">
    <property type="entry name" value="TYRKINASE"/>
</dbReference>
<dbReference type="InterPro" id="IPR011009">
    <property type="entry name" value="Kinase-like_dom_sf"/>
</dbReference>
<dbReference type="FunFam" id="3.30.505.10:FF:000001">
    <property type="entry name" value="Tyrosine-protein kinase"/>
    <property type="match status" value="1"/>
</dbReference>
<keyword evidence="3 14" id="KW-0808">Transferase</keyword>
<dbReference type="EnsemblMetazoa" id="XM_038201593.1">
    <property type="protein sequence ID" value="XP_038057521.1"/>
    <property type="gene ID" value="LOC119729087"/>
</dbReference>
<proteinExistence type="inferred from homology"/>
<dbReference type="GO" id="GO:0005524">
    <property type="term" value="F:ATP binding"/>
    <property type="evidence" value="ECO:0007669"/>
    <property type="project" value="UniProtKB-UniRule"/>
</dbReference>
<keyword evidence="6 14" id="KW-0418">Kinase</keyword>
<keyword evidence="5 13" id="KW-0547">Nucleotide-binding</keyword>
<feature type="domain" description="Protein kinase" evidence="18">
    <location>
        <begin position="251"/>
        <end position="501"/>
    </location>
</feature>
<evidence type="ECO:0000256" key="12">
    <source>
        <dbReference type="PROSITE-ProRule" id="PRU00192"/>
    </source>
</evidence>
<dbReference type="Proteomes" id="UP000887568">
    <property type="component" value="Unplaced"/>
</dbReference>
<dbReference type="GO" id="GO:0004715">
    <property type="term" value="F:non-membrane spanning protein tyrosine kinase activity"/>
    <property type="evidence" value="ECO:0007669"/>
    <property type="project" value="UniProtKB-EC"/>
</dbReference>
<evidence type="ECO:0000259" key="18">
    <source>
        <dbReference type="PROSITE" id="PS50011"/>
    </source>
</evidence>